<comment type="caution">
    <text evidence="4">The sequence shown here is derived from an EMBL/GenBank/DDBJ whole genome shotgun (WGS) entry which is preliminary data.</text>
</comment>
<sequence>MNINITNTPDSDEEEFVIASLWKHNEQYETVDISPLFLNFKDDENNITAGLISRTWWGALEVQYLWVSEKYRKSGLGRQLMQAAEKEALKRGCHLAYVDTFGFQAKGFYEKLGYKEYGNLPGYAQKHTRHYLAKLIR</sequence>
<dbReference type="Proteomes" id="UP000029435">
    <property type="component" value="Unassembled WGS sequence"/>
</dbReference>
<dbReference type="RefSeq" id="WP_039312545.1">
    <property type="nucleotide sequence ID" value="NZ_JACGFM010000012.1"/>
</dbReference>
<reference evidence="4 5" key="1">
    <citation type="submission" date="2014-08" db="EMBL/GenBank/DDBJ databases">
        <title>Genome sequences of NCPPB Pectobacterium isolates.</title>
        <authorList>
            <person name="Glover R.H."/>
            <person name="Sapp M."/>
            <person name="Elphinstone J."/>
        </authorList>
    </citation>
    <scope>NUCLEOTIDE SEQUENCE [LARGE SCALE GENOMIC DNA]</scope>
    <source>
        <strain evidence="4 5">LMG 21372</strain>
    </source>
</reference>
<gene>
    <name evidence="4" type="ORF">KU74_05330</name>
</gene>
<dbReference type="GO" id="GO:0016747">
    <property type="term" value="F:acyltransferase activity, transferring groups other than amino-acyl groups"/>
    <property type="evidence" value="ECO:0007669"/>
    <property type="project" value="InterPro"/>
</dbReference>
<dbReference type="Gene3D" id="3.40.630.30">
    <property type="match status" value="1"/>
</dbReference>
<keyword evidence="2" id="KW-0012">Acyltransferase</keyword>
<name>A0A0M2F704_9GAMM</name>
<accession>A0A0M2F704</accession>
<protein>
    <submittedName>
        <fullName evidence="4">Acetyltransferase</fullName>
    </submittedName>
</protein>
<proteinExistence type="predicted"/>
<dbReference type="InterPro" id="IPR050680">
    <property type="entry name" value="YpeA/RimI_acetyltransf"/>
</dbReference>
<dbReference type="PANTHER" id="PTHR43420">
    <property type="entry name" value="ACETYLTRANSFERASE"/>
    <property type="match status" value="1"/>
</dbReference>
<dbReference type="Pfam" id="PF00583">
    <property type="entry name" value="Acetyltransf_1"/>
    <property type="match status" value="1"/>
</dbReference>
<evidence type="ECO:0000313" key="4">
    <source>
        <dbReference type="EMBL" id="KGA35896.1"/>
    </source>
</evidence>
<dbReference type="EMBL" id="JQOD01000001">
    <property type="protein sequence ID" value="KGA35896.1"/>
    <property type="molecule type" value="Genomic_DNA"/>
</dbReference>
<dbReference type="InterPro" id="IPR000182">
    <property type="entry name" value="GNAT_dom"/>
</dbReference>
<evidence type="ECO:0000313" key="5">
    <source>
        <dbReference type="Proteomes" id="UP000029435"/>
    </source>
</evidence>
<evidence type="ECO:0000259" key="3">
    <source>
        <dbReference type="PROSITE" id="PS51186"/>
    </source>
</evidence>
<evidence type="ECO:0000256" key="1">
    <source>
        <dbReference type="ARBA" id="ARBA00022679"/>
    </source>
</evidence>
<evidence type="ECO:0000256" key="2">
    <source>
        <dbReference type="ARBA" id="ARBA00023315"/>
    </source>
</evidence>
<feature type="domain" description="N-acetyltransferase" evidence="3">
    <location>
        <begin position="1"/>
        <end position="137"/>
    </location>
</feature>
<dbReference type="OrthoDB" id="9787920at2"/>
<keyword evidence="1 4" id="KW-0808">Transferase</keyword>
<dbReference type="SUPFAM" id="SSF55729">
    <property type="entry name" value="Acyl-CoA N-acyltransferases (Nat)"/>
    <property type="match status" value="1"/>
</dbReference>
<organism evidence="4 5">
    <name type="scientific">Pectobacterium brasiliense</name>
    <dbReference type="NCBI Taxonomy" id="180957"/>
    <lineage>
        <taxon>Bacteria</taxon>
        <taxon>Pseudomonadati</taxon>
        <taxon>Pseudomonadota</taxon>
        <taxon>Gammaproteobacteria</taxon>
        <taxon>Enterobacterales</taxon>
        <taxon>Pectobacteriaceae</taxon>
        <taxon>Pectobacterium</taxon>
    </lineage>
</organism>
<dbReference type="InterPro" id="IPR016181">
    <property type="entry name" value="Acyl_CoA_acyltransferase"/>
</dbReference>
<dbReference type="PROSITE" id="PS51186">
    <property type="entry name" value="GNAT"/>
    <property type="match status" value="1"/>
</dbReference>
<dbReference type="AlphaFoldDB" id="A0A0M2F704"/>
<dbReference type="CDD" id="cd04301">
    <property type="entry name" value="NAT_SF"/>
    <property type="match status" value="1"/>
</dbReference>